<dbReference type="RefSeq" id="WP_074824111.1">
    <property type="nucleotide sequence ID" value="NZ_FOLW01000010.1"/>
</dbReference>
<dbReference type="SUPFAM" id="SSF53756">
    <property type="entry name" value="UDP-Glycosyltransferase/glycogen phosphorylase"/>
    <property type="match status" value="1"/>
</dbReference>
<proteinExistence type="predicted"/>
<evidence type="ECO:0000259" key="1">
    <source>
        <dbReference type="Pfam" id="PF00534"/>
    </source>
</evidence>
<dbReference type="PANTHER" id="PTHR12526:SF630">
    <property type="entry name" value="GLYCOSYLTRANSFERASE"/>
    <property type="match status" value="1"/>
</dbReference>
<comment type="caution">
    <text evidence="2">The sequence shown here is derived from an EMBL/GenBank/DDBJ whole genome shotgun (WGS) entry which is preliminary data.</text>
</comment>
<dbReference type="InterPro" id="IPR001296">
    <property type="entry name" value="Glyco_trans_1"/>
</dbReference>
<dbReference type="Proteomes" id="UP000226420">
    <property type="component" value="Unassembled WGS sequence"/>
</dbReference>
<sequence length="391" mass="44278">MKTLHVINLGKLGGVERLFLEYINSEEAKNDEILCIGHHIGEEIFTQLKNRNINFANRVCSGFTGPKLKYPSFIRKYILKKKIEQANADLVIVWDLVPSLPGKPSKGKIIYYDHGCSWRYKHNEKTLRFFAMLDGCLSASHASKRVLQLRFNLPCPIEVVVDRIITPKNIDKSPKAIGDCIKIGTASRLVGLKGVSVAILMIDELVKRGQNVKFYIAGKGPSRSALEELVAKLGLENYIEFQGFRQDLSEFFNDINIYMSTPITEPFGLSCMEALYYGVPVIFPMIDGQPEVIKDQYCGIGIVPNINPLQHLNETGINVDFPHKIYDPINDCLADALVLSHIECANAVEKIVNHDYQNYRENALEYVSKTFQYERFKTELNTALSTILNRK</sequence>
<dbReference type="EMBL" id="FOLW01000010">
    <property type="protein sequence ID" value="SFD22682.1"/>
    <property type="molecule type" value="Genomic_DNA"/>
</dbReference>
<dbReference type="GO" id="GO:1901135">
    <property type="term" value="P:carbohydrate derivative metabolic process"/>
    <property type="evidence" value="ECO:0007669"/>
    <property type="project" value="UniProtKB-ARBA"/>
</dbReference>
<feature type="domain" description="Glycosyl transferase family 1" evidence="1">
    <location>
        <begin position="178"/>
        <end position="307"/>
    </location>
</feature>
<name>A0AAJ5BI69_9GAMM</name>
<dbReference type="GO" id="GO:0016757">
    <property type="term" value="F:glycosyltransferase activity"/>
    <property type="evidence" value="ECO:0007669"/>
    <property type="project" value="InterPro"/>
</dbReference>
<gene>
    <name evidence="2" type="ORF">SAMN02745723_11096</name>
</gene>
<evidence type="ECO:0000313" key="3">
    <source>
        <dbReference type="Proteomes" id="UP000226420"/>
    </source>
</evidence>
<protein>
    <submittedName>
        <fullName evidence="2">Glycosyltransferase involved in cell wall bisynthesis</fullName>
    </submittedName>
</protein>
<evidence type="ECO:0000313" key="2">
    <source>
        <dbReference type="EMBL" id="SFD22682.1"/>
    </source>
</evidence>
<reference evidence="2 3" key="1">
    <citation type="submission" date="2016-10" db="EMBL/GenBank/DDBJ databases">
        <authorList>
            <person name="Varghese N."/>
            <person name="Submissions S."/>
        </authorList>
    </citation>
    <scope>NUCLEOTIDE SEQUENCE [LARGE SCALE GENOMIC DNA]</scope>
    <source>
        <strain evidence="2 3">DSM 5563</strain>
    </source>
</reference>
<dbReference type="Gene3D" id="3.40.50.2000">
    <property type="entry name" value="Glycogen Phosphorylase B"/>
    <property type="match status" value="2"/>
</dbReference>
<dbReference type="PANTHER" id="PTHR12526">
    <property type="entry name" value="GLYCOSYLTRANSFERASE"/>
    <property type="match status" value="1"/>
</dbReference>
<dbReference type="AlphaFoldDB" id="A0AAJ5BI69"/>
<organism evidence="2 3">
    <name type="scientific">Pragia fontium DSM 5563 = ATCC 49100</name>
    <dbReference type="NCBI Taxonomy" id="1122977"/>
    <lineage>
        <taxon>Bacteria</taxon>
        <taxon>Pseudomonadati</taxon>
        <taxon>Pseudomonadota</taxon>
        <taxon>Gammaproteobacteria</taxon>
        <taxon>Enterobacterales</taxon>
        <taxon>Budviciaceae</taxon>
        <taxon>Pragia</taxon>
    </lineage>
</organism>
<dbReference type="Pfam" id="PF00534">
    <property type="entry name" value="Glycos_transf_1"/>
    <property type="match status" value="1"/>
</dbReference>
<accession>A0AAJ5BI69</accession>